<dbReference type="InterPro" id="IPR013216">
    <property type="entry name" value="Methyltransf_11"/>
</dbReference>
<dbReference type="GO" id="GO:1990726">
    <property type="term" value="C:Lsm1-7-Pat1 complex"/>
    <property type="evidence" value="ECO:0007669"/>
    <property type="project" value="TreeGrafter"/>
</dbReference>
<evidence type="ECO:0000256" key="1">
    <source>
        <dbReference type="ARBA" id="ARBA00004123"/>
    </source>
</evidence>
<dbReference type="InterPro" id="IPR047575">
    <property type="entry name" value="Sm"/>
</dbReference>
<feature type="region of interest" description="Disordered" evidence="9">
    <location>
        <begin position="39"/>
        <end position="61"/>
    </location>
</feature>
<dbReference type="GO" id="GO:0046540">
    <property type="term" value="C:U4/U6 x U5 tri-snRNP complex"/>
    <property type="evidence" value="ECO:0007669"/>
    <property type="project" value="TreeGrafter"/>
</dbReference>
<dbReference type="SUPFAM" id="SSF50182">
    <property type="entry name" value="Sm-like ribonucleoproteins"/>
    <property type="match status" value="1"/>
</dbReference>
<evidence type="ECO:0000313" key="12">
    <source>
        <dbReference type="Proteomes" id="UP000799766"/>
    </source>
</evidence>
<evidence type="ECO:0000256" key="7">
    <source>
        <dbReference type="ARBA" id="ARBA00023242"/>
    </source>
</evidence>
<dbReference type="EMBL" id="MU001674">
    <property type="protein sequence ID" value="KAF2460049.1"/>
    <property type="molecule type" value="Genomic_DNA"/>
</dbReference>
<evidence type="ECO:0000259" key="10">
    <source>
        <dbReference type="PROSITE" id="PS52002"/>
    </source>
</evidence>
<evidence type="ECO:0000313" key="11">
    <source>
        <dbReference type="EMBL" id="KAF2460049.1"/>
    </source>
</evidence>
<dbReference type="InterPro" id="IPR010920">
    <property type="entry name" value="LSM_dom_sf"/>
</dbReference>
<evidence type="ECO:0000256" key="2">
    <source>
        <dbReference type="ARBA" id="ARBA00006850"/>
    </source>
</evidence>
<comment type="subcellular location">
    <subcellularLocation>
        <location evidence="1">Nucleus</location>
    </subcellularLocation>
</comment>
<gene>
    <name evidence="11" type="ORF">BDY21DRAFT_377589</name>
</gene>
<dbReference type="GO" id="GO:0071013">
    <property type="term" value="C:catalytic step 2 spliceosome"/>
    <property type="evidence" value="ECO:0007669"/>
    <property type="project" value="TreeGrafter"/>
</dbReference>
<dbReference type="CDD" id="cd01725">
    <property type="entry name" value="LSm2"/>
    <property type="match status" value="1"/>
</dbReference>
<proteinExistence type="inferred from homology"/>
<dbReference type="InterPro" id="IPR001163">
    <property type="entry name" value="Sm_dom_euk/arc"/>
</dbReference>
<keyword evidence="7" id="KW-0539">Nucleus</keyword>
<dbReference type="GO" id="GO:0071011">
    <property type="term" value="C:precatalytic spliceosome"/>
    <property type="evidence" value="ECO:0007669"/>
    <property type="project" value="TreeGrafter"/>
</dbReference>
<accession>A0A6A6P850</accession>
<evidence type="ECO:0000256" key="9">
    <source>
        <dbReference type="SAM" id="MobiDB-lite"/>
    </source>
</evidence>
<dbReference type="InterPro" id="IPR016654">
    <property type="entry name" value="U6_snRNA_Lsm2"/>
</dbReference>
<evidence type="ECO:0000256" key="4">
    <source>
        <dbReference type="ARBA" id="ARBA00022728"/>
    </source>
</evidence>
<keyword evidence="5" id="KW-0694">RNA-binding</keyword>
<protein>
    <recommendedName>
        <fullName evidence="10">Sm domain-containing protein</fullName>
    </recommendedName>
</protein>
<dbReference type="Proteomes" id="UP000799766">
    <property type="component" value="Unassembled WGS sequence"/>
</dbReference>
<sequence>MADYCKSVKAQISRQSSTWRKKKIDPDFDELYDVTDDESEEVPLKCSASAHPDNGSKSRFPSLVIPSPSAWPTIEKLQKAQNAAISPACAPAVSPSARALSMLAAQQLHVPATSATPSLDGSLTSEDLSSISCPSTPDLEKRNQDAEAERWDGTIQLHPNAMMTLNHLNSHEEHPSNEQQEAEIPQMEMQEVRQVQRALAPIDIVVTPVDKADECDDPISALSVPSPGGFFSSLEGSAKDMWGDKQKDEEDPDTGTAEHFYGLPWKRESSASQVSSEWQGSTNAPTLVQEVAEIDLSNVKYEYDENYDNQLQEMATANIDRTSLWLRAQESYLSALKETNPLNELTSPTSIHSRDRSLEDTICSPSKKSVRFTDDTKSSSSGDDEDEKIKTFLEGVEYMKENARSRDAFVHRQTRVDAISIDRRCFPQAHRNQLLGKYEITKRTRPSISSRPVSSFYNEDPTAHRQMIEKAEKEREALDQMLPALWGLEAIRYLNKGRLLASPAARNMVRRGHVKILDLGGQAACDWAWQVALDHPNTTVVTATTADKDQSIEGPSNHRVSCVPNYWTLPFPNNHFDVVSARSLFTQLRSATTGAGRVGGDEYDRCLRECMRVLRPGGVLEFSVLDADLVNGGPQATALSVEFAFNLKTAGYDARPTKTFVSRLRRAGFANVKRAWLALPVAQPAVMQGGQRLQPQERSISPEGEVRTTPMGSTADASSITGLMAARAWEKWMLKLQLEMRKEDERLLEGVSAALEEGAKTGAAWKYLTGWARNFFKTLVDYQVTVELKNDISIQGTLKSVDQFLNIKLDNISVVEESKYPHLSSVKNVFIRGSVVRYVHLPAEKVDTVLLEDATRREAQQASAKAKQS</sequence>
<dbReference type="PROSITE" id="PS52002">
    <property type="entry name" value="SM"/>
    <property type="match status" value="1"/>
</dbReference>
<keyword evidence="8" id="KW-0687">Ribonucleoprotein</keyword>
<dbReference type="PANTHER" id="PTHR13829:SF2">
    <property type="entry name" value="U6 SNRNA-ASSOCIATED SM-LIKE PROTEIN LSM2"/>
    <property type="match status" value="1"/>
</dbReference>
<dbReference type="InterPro" id="IPR029063">
    <property type="entry name" value="SAM-dependent_MTases_sf"/>
</dbReference>
<dbReference type="PANTHER" id="PTHR13829">
    <property type="entry name" value="SNRNP CORE PROTEIN FAMILY MEMBER"/>
    <property type="match status" value="1"/>
</dbReference>
<feature type="region of interest" description="Disordered" evidence="9">
    <location>
        <begin position="688"/>
        <end position="715"/>
    </location>
</feature>
<dbReference type="Pfam" id="PF08241">
    <property type="entry name" value="Methyltransf_11"/>
    <property type="match status" value="1"/>
</dbReference>
<dbReference type="GO" id="GO:0000932">
    <property type="term" value="C:P-body"/>
    <property type="evidence" value="ECO:0007669"/>
    <property type="project" value="TreeGrafter"/>
</dbReference>
<name>A0A6A6P850_9PEZI</name>
<dbReference type="AlphaFoldDB" id="A0A6A6P850"/>
<feature type="region of interest" description="Disordered" evidence="9">
    <location>
        <begin position="116"/>
        <end position="147"/>
    </location>
</feature>
<comment type="similarity">
    <text evidence="2">Belongs to the snRNP Sm proteins family.</text>
</comment>
<reference evidence="11" key="1">
    <citation type="journal article" date="2020" name="Stud. Mycol.">
        <title>101 Dothideomycetes genomes: a test case for predicting lifestyles and emergence of pathogens.</title>
        <authorList>
            <person name="Haridas S."/>
            <person name="Albert R."/>
            <person name="Binder M."/>
            <person name="Bloem J."/>
            <person name="Labutti K."/>
            <person name="Salamov A."/>
            <person name="Andreopoulos B."/>
            <person name="Baker S."/>
            <person name="Barry K."/>
            <person name="Bills G."/>
            <person name="Bluhm B."/>
            <person name="Cannon C."/>
            <person name="Castanera R."/>
            <person name="Culley D."/>
            <person name="Daum C."/>
            <person name="Ezra D."/>
            <person name="Gonzalez J."/>
            <person name="Henrissat B."/>
            <person name="Kuo A."/>
            <person name="Liang C."/>
            <person name="Lipzen A."/>
            <person name="Lutzoni F."/>
            <person name="Magnuson J."/>
            <person name="Mondo S."/>
            <person name="Nolan M."/>
            <person name="Ohm R."/>
            <person name="Pangilinan J."/>
            <person name="Park H.-J."/>
            <person name="Ramirez L."/>
            <person name="Alfaro M."/>
            <person name="Sun H."/>
            <person name="Tritt A."/>
            <person name="Yoshinaga Y."/>
            <person name="Zwiers L.-H."/>
            <person name="Turgeon B."/>
            <person name="Goodwin S."/>
            <person name="Spatafora J."/>
            <person name="Crous P."/>
            <person name="Grigoriev I."/>
        </authorList>
    </citation>
    <scope>NUCLEOTIDE SEQUENCE</scope>
    <source>
        <strain evidence="11">ATCC 16933</strain>
    </source>
</reference>
<dbReference type="SMART" id="SM00651">
    <property type="entry name" value="Sm"/>
    <property type="match status" value="1"/>
</dbReference>
<keyword evidence="4" id="KW-0747">Spliceosome</keyword>
<feature type="compositionally biased region" description="Basic and acidic residues" evidence="9">
    <location>
        <begin position="138"/>
        <end position="147"/>
    </location>
</feature>
<dbReference type="GO" id="GO:0000398">
    <property type="term" value="P:mRNA splicing, via spliceosome"/>
    <property type="evidence" value="ECO:0007669"/>
    <property type="project" value="TreeGrafter"/>
</dbReference>
<organism evidence="11 12">
    <name type="scientific">Lineolata rhizophorae</name>
    <dbReference type="NCBI Taxonomy" id="578093"/>
    <lineage>
        <taxon>Eukaryota</taxon>
        <taxon>Fungi</taxon>
        <taxon>Dikarya</taxon>
        <taxon>Ascomycota</taxon>
        <taxon>Pezizomycotina</taxon>
        <taxon>Dothideomycetes</taxon>
        <taxon>Dothideomycetes incertae sedis</taxon>
        <taxon>Lineolatales</taxon>
        <taxon>Lineolataceae</taxon>
        <taxon>Lineolata</taxon>
    </lineage>
</organism>
<feature type="domain" description="Sm" evidence="10">
    <location>
        <begin position="771"/>
        <end position="845"/>
    </location>
</feature>
<dbReference type="SUPFAM" id="SSF53335">
    <property type="entry name" value="S-adenosyl-L-methionine-dependent methyltransferases"/>
    <property type="match status" value="1"/>
</dbReference>
<dbReference type="OrthoDB" id="10256176at2759"/>
<evidence type="ECO:0000256" key="6">
    <source>
        <dbReference type="ARBA" id="ARBA00023187"/>
    </source>
</evidence>
<feature type="compositionally biased region" description="Polar residues" evidence="9">
    <location>
        <begin position="116"/>
        <end position="135"/>
    </location>
</feature>
<keyword evidence="3" id="KW-0507">mRNA processing</keyword>
<dbReference type="Gene3D" id="2.30.30.100">
    <property type="match status" value="1"/>
</dbReference>
<dbReference type="FunFam" id="2.30.30.100:FF:000009">
    <property type="entry name" value="U6 snRNA-associated Sm-like protein LSm2"/>
    <property type="match status" value="1"/>
</dbReference>
<keyword evidence="6" id="KW-0508">mRNA splicing</keyword>
<dbReference type="GO" id="GO:0003723">
    <property type="term" value="F:RNA binding"/>
    <property type="evidence" value="ECO:0007669"/>
    <property type="project" value="UniProtKB-KW"/>
</dbReference>
<evidence type="ECO:0000256" key="5">
    <source>
        <dbReference type="ARBA" id="ARBA00022884"/>
    </source>
</evidence>
<keyword evidence="12" id="KW-1185">Reference proteome</keyword>
<evidence type="ECO:0000256" key="8">
    <source>
        <dbReference type="ARBA" id="ARBA00023274"/>
    </source>
</evidence>
<dbReference type="GO" id="GO:0005688">
    <property type="term" value="C:U6 snRNP"/>
    <property type="evidence" value="ECO:0007669"/>
    <property type="project" value="UniProtKB-ARBA"/>
</dbReference>
<dbReference type="Gene3D" id="3.40.50.150">
    <property type="entry name" value="Vaccinia Virus protein VP39"/>
    <property type="match status" value="1"/>
</dbReference>
<evidence type="ECO:0000256" key="3">
    <source>
        <dbReference type="ARBA" id="ARBA00022664"/>
    </source>
</evidence>
<dbReference type="GO" id="GO:0008757">
    <property type="term" value="F:S-adenosylmethionine-dependent methyltransferase activity"/>
    <property type="evidence" value="ECO:0007669"/>
    <property type="project" value="InterPro"/>
</dbReference>
<dbReference type="Pfam" id="PF01423">
    <property type="entry name" value="LSM"/>
    <property type="match status" value="1"/>
</dbReference>